<keyword evidence="1" id="KW-0808">Transferase</keyword>
<dbReference type="Gene3D" id="3.40.47.10">
    <property type="match status" value="1"/>
</dbReference>
<feature type="non-terminal residue" evidence="4">
    <location>
        <position position="282"/>
    </location>
</feature>
<reference evidence="4" key="1">
    <citation type="submission" date="2008-03" db="EMBL/GenBank/DDBJ databases">
        <title>Partial sequencing of type-I polyketide synthase genes in Streptomyces and the application for metabolite prediction by phylogenetic analysis.</title>
        <authorList>
            <person name="Komaki H."/>
            <person name="Tamura T."/>
            <person name="Otoguro M."/>
            <person name="Nakashima T."/>
            <person name="Harayama S."/>
        </authorList>
    </citation>
    <scope>NUCLEOTIDE SEQUENCE</scope>
    <source>
        <strain evidence="4">NBRC 12737</strain>
    </source>
</reference>
<dbReference type="PROSITE" id="PS52004">
    <property type="entry name" value="KS3_2"/>
    <property type="match status" value="1"/>
</dbReference>
<dbReference type="InterPro" id="IPR050091">
    <property type="entry name" value="PKS_NRPS_Biosynth_Enz"/>
</dbReference>
<protein>
    <submittedName>
        <fullName evidence="4">Polyketide synthase</fullName>
    </submittedName>
</protein>
<proteinExistence type="predicted"/>
<dbReference type="InterPro" id="IPR016035">
    <property type="entry name" value="Acyl_Trfase/lysoPLipase"/>
</dbReference>
<dbReference type="InterPro" id="IPR001227">
    <property type="entry name" value="Ac_transferase_dom_sf"/>
</dbReference>
<dbReference type="GO" id="GO:0006633">
    <property type="term" value="P:fatty acid biosynthetic process"/>
    <property type="evidence" value="ECO:0007669"/>
    <property type="project" value="TreeGrafter"/>
</dbReference>
<evidence type="ECO:0000256" key="1">
    <source>
        <dbReference type="ARBA" id="ARBA00022679"/>
    </source>
</evidence>
<evidence type="ECO:0000259" key="3">
    <source>
        <dbReference type="PROSITE" id="PS52004"/>
    </source>
</evidence>
<dbReference type="PANTHER" id="PTHR43775:SF51">
    <property type="entry name" value="INACTIVE PHENOLPHTHIOCEROL SYNTHESIS POLYKETIDE SYNTHASE TYPE I PKS1-RELATED"/>
    <property type="match status" value="1"/>
</dbReference>
<accession>C4TAH6</accession>
<dbReference type="Pfam" id="PF16197">
    <property type="entry name" value="KAsynt_C_assoc"/>
    <property type="match status" value="1"/>
</dbReference>
<dbReference type="InterPro" id="IPR016039">
    <property type="entry name" value="Thiolase-like"/>
</dbReference>
<dbReference type="EMBL" id="AB431223">
    <property type="protein sequence ID" value="BAH67262.1"/>
    <property type="molecule type" value="Genomic_DNA"/>
</dbReference>
<name>C4TAH6_STREU</name>
<dbReference type="PANTHER" id="PTHR43775">
    <property type="entry name" value="FATTY ACID SYNTHASE"/>
    <property type="match status" value="1"/>
</dbReference>
<keyword evidence="2" id="KW-0511">Multifunctional enzyme</keyword>
<dbReference type="Gene3D" id="3.40.366.10">
    <property type="entry name" value="Malonyl-Coenzyme A Acyl Carrier Protein, domain 2"/>
    <property type="match status" value="1"/>
</dbReference>
<dbReference type="SUPFAM" id="SSF52151">
    <property type="entry name" value="FabD/lysophospholipase-like"/>
    <property type="match status" value="1"/>
</dbReference>
<dbReference type="InterPro" id="IPR014043">
    <property type="entry name" value="Acyl_transferase_dom"/>
</dbReference>
<organism evidence="4">
    <name type="scientific">Streptomyces eurocidicus</name>
    <name type="common">Streptoverticillium eurocidicus</name>
    <dbReference type="NCBI Taxonomy" id="66423"/>
    <lineage>
        <taxon>Bacteria</taxon>
        <taxon>Bacillati</taxon>
        <taxon>Actinomycetota</taxon>
        <taxon>Actinomycetes</taxon>
        <taxon>Kitasatosporales</taxon>
        <taxon>Streptomycetaceae</taxon>
        <taxon>Streptomyces</taxon>
    </lineage>
</organism>
<evidence type="ECO:0000256" key="2">
    <source>
        <dbReference type="ARBA" id="ARBA00023268"/>
    </source>
</evidence>
<evidence type="ECO:0000313" key="4">
    <source>
        <dbReference type="EMBL" id="BAH67262.1"/>
    </source>
</evidence>
<dbReference type="GO" id="GO:0004312">
    <property type="term" value="F:fatty acid synthase activity"/>
    <property type="evidence" value="ECO:0007669"/>
    <property type="project" value="TreeGrafter"/>
</dbReference>
<dbReference type="InterPro" id="IPR014031">
    <property type="entry name" value="Ketoacyl_synth_C"/>
</dbReference>
<feature type="domain" description="Ketosynthase family 3 (KS3)" evidence="3">
    <location>
        <begin position="1"/>
        <end position="80"/>
    </location>
</feature>
<dbReference type="Pfam" id="PF00698">
    <property type="entry name" value="Acyl_transf_1"/>
    <property type="match status" value="1"/>
</dbReference>
<dbReference type="InterPro" id="IPR020841">
    <property type="entry name" value="PKS_Beta-ketoAc_synthase_dom"/>
</dbReference>
<dbReference type="InterPro" id="IPR032821">
    <property type="entry name" value="PKS_assoc"/>
</dbReference>
<dbReference type="SUPFAM" id="SSF53901">
    <property type="entry name" value="Thiolase-like"/>
    <property type="match status" value="1"/>
</dbReference>
<feature type="non-terminal residue" evidence="4">
    <location>
        <position position="1"/>
    </location>
</feature>
<sequence length="282" mass="29411">HAQAAAGAAGVIKMVMALRRGVLPRTLHAEEPSPHVDWSAGGLTLLDEAREWPAVVDRPRRVGVSSFGISGTNAHVIVEEAPGDVGDAAEVVEAPAADRGPVPVVPWVLFARSAEGLRGQASRLREHALHRPGLDPVDVGFSLVTARASMEHRGVVLGGDREALLKGLEALAEGAPGAGVVSGVARGGVRPVLVFPGQGSQWVGMAVGLLESSPVFAGRIAECERALSPYVDWSLGEVLRGVEDSEELLERVDVVQPVLFAVMVSLAEVWRSLGVEPGAVVG</sequence>
<dbReference type="Pfam" id="PF02801">
    <property type="entry name" value="Ketoacyl-synt_C"/>
    <property type="match status" value="1"/>
</dbReference>
<dbReference type="AlphaFoldDB" id="C4TAH6"/>